<comment type="caution">
    <text evidence="6">The sequence shown here is derived from an EMBL/GenBank/DDBJ whole genome shotgun (WGS) entry which is preliminary data.</text>
</comment>
<evidence type="ECO:0000256" key="5">
    <source>
        <dbReference type="ARBA" id="ARBA00030001"/>
    </source>
</evidence>
<proteinExistence type="inferred from homology"/>
<keyword evidence="4" id="KW-0051">Antiviral defense</keyword>
<evidence type="ECO:0000256" key="4">
    <source>
        <dbReference type="ARBA" id="ARBA00023118"/>
    </source>
</evidence>
<sequence>MSNEKKSLKTLEHGRAHFAFECVENAINVLGNKKGEYKSYVKKIPMLIKTNGLGLTFAFILSKKAKSKAYEIIGENILNWLKRDEKRILKDASKIENFDGLVKTVTMLESSEYMALSNEVLAFFNWLRRFAEGLIEDEEDKNRGDGNNEE</sequence>
<evidence type="ECO:0000313" key="7">
    <source>
        <dbReference type="Proteomes" id="UP000242616"/>
    </source>
</evidence>
<dbReference type="NCBIfam" id="TIGR01881">
    <property type="entry name" value="cas_Cmr5"/>
    <property type="match status" value="1"/>
</dbReference>
<keyword evidence="7" id="KW-1185">Reference proteome</keyword>
<comment type="similarity">
    <text evidence="2">Belongs to the CRISPR system Cmr5 family.</text>
</comment>
<accession>A0ABX3IHS4</accession>
<dbReference type="SUPFAM" id="SSF158568">
    <property type="entry name" value="AF1862-like"/>
    <property type="match status" value="1"/>
</dbReference>
<dbReference type="InterPro" id="IPR010160">
    <property type="entry name" value="CRISPR-assoc_prot_Cmr5"/>
</dbReference>
<dbReference type="Proteomes" id="UP000242616">
    <property type="component" value="Unassembled WGS sequence"/>
</dbReference>
<dbReference type="CDD" id="cd09749">
    <property type="entry name" value="Cmr5_III-B"/>
    <property type="match status" value="1"/>
</dbReference>
<keyword evidence="3" id="KW-0963">Cytoplasm</keyword>
<dbReference type="RefSeq" id="WP_077198169.1">
    <property type="nucleotide sequence ID" value="NZ_LBFC01000016.1"/>
</dbReference>
<evidence type="ECO:0000256" key="2">
    <source>
        <dbReference type="ARBA" id="ARBA00006161"/>
    </source>
</evidence>
<dbReference type="Gene3D" id="1.10.520.30">
    <property type="entry name" value="AF1862-like domain"/>
    <property type="match status" value="1"/>
</dbReference>
<evidence type="ECO:0000256" key="3">
    <source>
        <dbReference type="ARBA" id="ARBA00022490"/>
    </source>
</evidence>
<protein>
    <recommendedName>
        <fullName evidence="5">CRISPR type III-B/RAMP module-associated protein Cmr5</fullName>
    </recommendedName>
</protein>
<name>A0ABX3IHS4_9BACT</name>
<dbReference type="EMBL" id="LBFC01000016">
    <property type="protein sequence ID" value="ONN27390.1"/>
    <property type="molecule type" value="Genomic_DNA"/>
</dbReference>
<gene>
    <name evidence="6" type="ORF">XJ44_04175</name>
</gene>
<reference evidence="6 7" key="1">
    <citation type="submission" date="2015-06" db="EMBL/GenBank/DDBJ databases">
        <title>Genome sequencing of Thermotogales isolates from hydrothermal vents.</title>
        <authorList>
            <person name="Haverkamp T.H."/>
            <person name="Kublanov I.V."/>
            <person name="Nesbo C.L."/>
        </authorList>
    </citation>
    <scope>NUCLEOTIDE SEQUENCE [LARGE SCALE GENOMIC DNA]</scope>
    <source>
        <strain evidence="7">ik275mar</strain>
    </source>
</reference>
<comment type="subcellular location">
    <subcellularLocation>
        <location evidence="1">Cytoplasm</location>
    </subcellularLocation>
</comment>
<dbReference type="InterPro" id="IPR023101">
    <property type="entry name" value="AF1862-like_dom_sf"/>
</dbReference>
<evidence type="ECO:0000313" key="6">
    <source>
        <dbReference type="EMBL" id="ONN27390.1"/>
    </source>
</evidence>
<dbReference type="Pfam" id="PF09701">
    <property type="entry name" value="Cas_Cmr5"/>
    <property type="match status" value="1"/>
</dbReference>
<organism evidence="6 7">
    <name type="scientific">Thermosipho affectus</name>
    <dbReference type="NCBI Taxonomy" id="660294"/>
    <lineage>
        <taxon>Bacteria</taxon>
        <taxon>Thermotogati</taxon>
        <taxon>Thermotogota</taxon>
        <taxon>Thermotogae</taxon>
        <taxon>Thermotogales</taxon>
        <taxon>Fervidobacteriaceae</taxon>
        <taxon>Thermosipho</taxon>
    </lineage>
</organism>
<evidence type="ECO:0000256" key="1">
    <source>
        <dbReference type="ARBA" id="ARBA00004496"/>
    </source>
</evidence>